<protein>
    <recommendedName>
        <fullName evidence="3">C2H2-type domain-containing protein</fullName>
    </recommendedName>
</protein>
<evidence type="ECO:0000259" key="3">
    <source>
        <dbReference type="PROSITE" id="PS50157"/>
    </source>
</evidence>
<dbReference type="SUPFAM" id="SSF57667">
    <property type="entry name" value="beta-beta-alpha zinc fingers"/>
    <property type="match status" value="1"/>
</dbReference>
<dbReference type="Proteomes" id="UP001283341">
    <property type="component" value="Unassembled WGS sequence"/>
</dbReference>
<proteinExistence type="predicted"/>
<dbReference type="AlphaFoldDB" id="A0AAE0ID86"/>
<reference evidence="4" key="1">
    <citation type="journal article" date="2023" name="Mol. Phylogenet. Evol.">
        <title>Genome-scale phylogeny and comparative genomics of the fungal order Sordariales.</title>
        <authorList>
            <person name="Hensen N."/>
            <person name="Bonometti L."/>
            <person name="Westerberg I."/>
            <person name="Brannstrom I.O."/>
            <person name="Guillou S."/>
            <person name="Cros-Aarteil S."/>
            <person name="Calhoun S."/>
            <person name="Haridas S."/>
            <person name="Kuo A."/>
            <person name="Mondo S."/>
            <person name="Pangilinan J."/>
            <person name="Riley R."/>
            <person name="LaButti K."/>
            <person name="Andreopoulos B."/>
            <person name="Lipzen A."/>
            <person name="Chen C."/>
            <person name="Yan M."/>
            <person name="Daum C."/>
            <person name="Ng V."/>
            <person name="Clum A."/>
            <person name="Steindorff A."/>
            <person name="Ohm R.A."/>
            <person name="Martin F."/>
            <person name="Silar P."/>
            <person name="Natvig D.O."/>
            <person name="Lalanne C."/>
            <person name="Gautier V."/>
            <person name="Ament-Velasquez S.L."/>
            <person name="Kruys A."/>
            <person name="Hutchinson M.I."/>
            <person name="Powell A.J."/>
            <person name="Barry K."/>
            <person name="Miller A.N."/>
            <person name="Grigoriev I.V."/>
            <person name="Debuchy R."/>
            <person name="Gladieux P."/>
            <person name="Hiltunen Thoren M."/>
            <person name="Johannesson H."/>
        </authorList>
    </citation>
    <scope>NUCLEOTIDE SEQUENCE</scope>
    <source>
        <strain evidence="4">CBS 118394</strain>
    </source>
</reference>
<dbReference type="InterPro" id="IPR013087">
    <property type="entry name" value="Znf_C2H2_type"/>
</dbReference>
<feature type="region of interest" description="Disordered" evidence="2">
    <location>
        <begin position="20"/>
        <end position="44"/>
    </location>
</feature>
<keyword evidence="1" id="KW-0862">Zinc</keyword>
<accession>A0AAE0ID86</accession>
<dbReference type="PROSITE" id="PS50157">
    <property type="entry name" value="ZINC_FINGER_C2H2_2"/>
    <property type="match status" value="1"/>
</dbReference>
<organism evidence="4 5">
    <name type="scientific">Apodospora peruviana</name>
    <dbReference type="NCBI Taxonomy" id="516989"/>
    <lineage>
        <taxon>Eukaryota</taxon>
        <taxon>Fungi</taxon>
        <taxon>Dikarya</taxon>
        <taxon>Ascomycota</taxon>
        <taxon>Pezizomycotina</taxon>
        <taxon>Sordariomycetes</taxon>
        <taxon>Sordariomycetidae</taxon>
        <taxon>Sordariales</taxon>
        <taxon>Lasiosphaeriaceae</taxon>
        <taxon>Apodospora</taxon>
    </lineage>
</organism>
<evidence type="ECO:0000313" key="5">
    <source>
        <dbReference type="Proteomes" id="UP001283341"/>
    </source>
</evidence>
<sequence length="121" mass="13894">MEWVYGRSAVLRSQCSTLGPKVMCSRSSSETRSPASNPRDRISKSKRVYTCSHPGCDRNFQTAAGRSKHKNRKHAEQTRIIDCPLPGCVYGHERRDRMRQHFLIVHGTDLPLLLQDRSRRS</sequence>
<keyword evidence="5" id="KW-1185">Reference proteome</keyword>
<keyword evidence="1" id="KW-0479">Metal-binding</keyword>
<comment type="caution">
    <text evidence="4">The sequence shown here is derived from an EMBL/GenBank/DDBJ whole genome shotgun (WGS) entry which is preliminary data.</text>
</comment>
<dbReference type="GO" id="GO:0008270">
    <property type="term" value="F:zinc ion binding"/>
    <property type="evidence" value="ECO:0007669"/>
    <property type="project" value="UniProtKB-KW"/>
</dbReference>
<evidence type="ECO:0000313" key="4">
    <source>
        <dbReference type="EMBL" id="KAK3322975.1"/>
    </source>
</evidence>
<feature type="domain" description="C2H2-type" evidence="3">
    <location>
        <begin position="49"/>
        <end position="79"/>
    </location>
</feature>
<reference evidence="4" key="2">
    <citation type="submission" date="2023-06" db="EMBL/GenBank/DDBJ databases">
        <authorList>
            <consortium name="Lawrence Berkeley National Laboratory"/>
            <person name="Haridas S."/>
            <person name="Hensen N."/>
            <person name="Bonometti L."/>
            <person name="Westerberg I."/>
            <person name="Brannstrom I.O."/>
            <person name="Guillou S."/>
            <person name="Cros-Aarteil S."/>
            <person name="Calhoun S."/>
            <person name="Kuo A."/>
            <person name="Mondo S."/>
            <person name="Pangilinan J."/>
            <person name="Riley R."/>
            <person name="Labutti K."/>
            <person name="Andreopoulos B."/>
            <person name="Lipzen A."/>
            <person name="Chen C."/>
            <person name="Yanf M."/>
            <person name="Daum C."/>
            <person name="Ng V."/>
            <person name="Clum A."/>
            <person name="Steindorff A."/>
            <person name="Ohm R."/>
            <person name="Martin F."/>
            <person name="Silar P."/>
            <person name="Natvig D."/>
            <person name="Lalanne C."/>
            <person name="Gautier V."/>
            <person name="Ament-Velasquez S.L."/>
            <person name="Kruys A."/>
            <person name="Hutchinson M.I."/>
            <person name="Powell A.J."/>
            <person name="Barry K."/>
            <person name="Miller A.N."/>
            <person name="Grigoriev I.V."/>
            <person name="Debuchy R."/>
            <person name="Gladieux P."/>
            <person name="Thoren M.H."/>
            <person name="Johannesson H."/>
        </authorList>
    </citation>
    <scope>NUCLEOTIDE SEQUENCE</scope>
    <source>
        <strain evidence="4">CBS 118394</strain>
    </source>
</reference>
<dbReference type="SMART" id="SM00355">
    <property type="entry name" value="ZnF_C2H2"/>
    <property type="match status" value="2"/>
</dbReference>
<name>A0AAE0ID86_9PEZI</name>
<dbReference type="InterPro" id="IPR036236">
    <property type="entry name" value="Znf_C2H2_sf"/>
</dbReference>
<feature type="compositionally biased region" description="Low complexity" evidence="2">
    <location>
        <begin position="25"/>
        <end position="36"/>
    </location>
</feature>
<evidence type="ECO:0000256" key="2">
    <source>
        <dbReference type="SAM" id="MobiDB-lite"/>
    </source>
</evidence>
<dbReference type="EMBL" id="JAUEDM010000003">
    <property type="protein sequence ID" value="KAK3322975.1"/>
    <property type="molecule type" value="Genomic_DNA"/>
</dbReference>
<evidence type="ECO:0000256" key="1">
    <source>
        <dbReference type="PROSITE-ProRule" id="PRU00042"/>
    </source>
</evidence>
<keyword evidence="1" id="KW-0863">Zinc-finger</keyword>
<gene>
    <name evidence="4" type="ORF">B0H66DRAFT_217947</name>
</gene>
<dbReference type="PROSITE" id="PS00028">
    <property type="entry name" value="ZINC_FINGER_C2H2_1"/>
    <property type="match status" value="1"/>
</dbReference>